<keyword evidence="10" id="KW-1185">Reference proteome</keyword>
<accession>A0A0J6HNG5</accession>
<evidence type="ECO:0000313" key="11">
    <source>
        <dbReference type="Proteomes" id="UP000434925"/>
    </source>
</evidence>
<dbReference type="Proteomes" id="UP000182814">
    <property type="component" value="Chromosome I"/>
</dbReference>
<dbReference type="GO" id="GO:0008942">
    <property type="term" value="F:nitrite reductase [NAD(P)H] activity"/>
    <property type="evidence" value="ECO:0007669"/>
    <property type="project" value="InterPro"/>
</dbReference>
<dbReference type="Proteomes" id="UP000434925">
    <property type="component" value="Unassembled WGS sequence"/>
</dbReference>
<keyword evidence="1" id="KW-0001">2Fe-2S</keyword>
<evidence type="ECO:0000256" key="3">
    <source>
        <dbReference type="ARBA" id="ARBA00023002"/>
    </source>
</evidence>
<dbReference type="RefSeq" id="WP_048393232.1">
    <property type="nucleotide sequence ID" value="NZ_JYLB01000001.1"/>
</dbReference>
<dbReference type="PROSITE" id="PS51296">
    <property type="entry name" value="RIESKE"/>
    <property type="match status" value="1"/>
</dbReference>
<evidence type="ECO:0000256" key="6">
    <source>
        <dbReference type="ARBA" id="ARBA00023063"/>
    </source>
</evidence>
<dbReference type="GO" id="GO:0051537">
    <property type="term" value="F:2 iron, 2 sulfur cluster binding"/>
    <property type="evidence" value="ECO:0007669"/>
    <property type="project" value="UniProtKB-KW"/>
</dbReference>
<evidence type="ECO:0000313" key="10">
    <source>
        <dbReference type="Proteomes" id="UP000182814"/>
    </source>
</evidence>
<evidence type="ECO:0000313" key="9">
    <source>
        <dbReference type="EMBL" id="SDT34260.1"/>
    </source>
</evidence>
<dbReference type="EMBL" id="VZPO01000002">
    <property type="protein sequence ID" value="KAB0507381.1"/>
    <property type="molecule type" value="Genomic_DNA"/>
</dbReference>
<dbReference type="PANTHER" id="PTHR40562:SF1">
    <property type="entry name" value="NITRITE REDUCTASE (NADH) SMALL SUBUNIT"/>
    <property type="match status" value="1"/>
</dbReference>
<dbReference type="SUPFAM" id="SSF50022">
    <property type="entry name" value="ISP domain"/>
    <property type="match status" value="1"/>
</dbReference>
<evidence type="ECO:0000256" key="2">
    <source>
        <dbReference type="ARBA" id="ARBA00022723"/>
    </source>
</evidence>
<dbReference type="GO" id="GO:0046872">
    <property type="term" value="F:metal ion binding"/>
    <property type="evidence" value="ECO:0007669"/>
    <property type="project" value="UniProtKB-KW"/>
</dbReference>
<dbReference type="GO" id="GO:0042128">
    <property type="term" value="P:nitrate assimilation"/>
    <property type="evidence" value="ECO:0007669"/>
    <property type="project" value="UniProtKB-KW"/>
</dbReference>
<dbReference type="Gene3D" id="2.102.10.10">
    <property type="entry name" value="Rieske [2Fe-2S] iron-sulphur domain"/>
    <property type="match status" value="1"/>
</dbReference>
<dbReference type="PATRIC" id="fig|163011.3.peg.1508"/>
<dbReference type="InterPro" id="IPR017881">
    <property type="entry name" value="NirD"/>
</dbReference>
<keyword evidence="6" id="KW-0534">Nitrate assimilation</keyword>
<dbReference type="AlphaFoldDB" id="A0A0J6HNG5"/>
<dbReference type="InterPro" id="IPR012748">
    <property type="entry name" value="Rieske-like_NirD"/>
</dbReference>
<evidence type="ECO:0000259" key="7">
    <source>
        <dbReference type="PROSITE" id="PS51296"/>
    </source>
</evidence>
<name>A0A0J6HNG5_9PSED</name>
<dbReference type="NCBIfam" id="TIGR02378">
    <property type="entry name" value="nirD_assim_sml"/>
    <property type="match status" value="1"/>
</dbReference>
<evidence type="ECO:0000256" key="4">
    <source>
        <dbReference type="ARBA" id="ARBA00023004"/>
    </source>
</evidence>
<dbReference type="Pfam" id="PF13806">
    <property type="entry name" value="Rieske_2"/>
    <property type="match status" value="1"/>
</dbReference>
<dbReference type="InterPro" id="IPR036922">
    <property type="entry name" value="Rieske_2Fe-2S_sf"/>
</dbReference>
<evidence type="ECO:0000313" key="8">
    <source>
        <dbReference type="EMBL" id="KAB0507381.1"/>
    </source>
</evidence>
<keyword evidence="2" id="KW-0479">Metal-binding</keyword>
<evidence type="ECO:0000256" key="5">
    <source>
        <dbReference type="ARBA" id="ARBA00023014"/>
    </source>
</evidence>
<reference evidence="8 11" key="3">
    <citation type="submission" date="2019-09" db="EMBL/GenBank/DDBJ databases">
        <title>Draft genome sequences of 48 bacterial type strains from the CCUG.</title>
        <authorList>
            <person name="Tunovic T."/>
            <person name="Pineiro-Iglesias B."/>
            <person name="Unosson C."/>
            <person name="Inganas E."/>
            <person name="Ohlen M."/>
            <person name="Cardew S."/>
            <person name="Jensie-Markopoulos S."/>
            <person name="Salva-Serra F."/>
            <person name="Jaen-Luchoro D."/>
            <person name="Karlsson R."/>
            <person name="Svensson-Stadler L."/>
            <person name="Chun J."/>
            <person name="Moore E."/>
        </authorList>
    </citation>
    <scope>NUCLEOTIDE SEQUENCE [LARGE SCALE GENOMIC DNA]</scope>
    <source>
        <strain evidence="8 11">CCUG 51522</strain>
    </source>
</reference>
<dbReference type="PANTHER" id="PTHR40562">
    <property type="match status" value="1"/>
</dbReference>
<protein>
    <submittedName>
        <fullName evidence="9">Nitrite reductase (NADH) small subunit</fullName>
    </submittedName>
    <submittedName>
        <fullName evidence="8">Nitrite reductase small subunit NirD</fullName>
    </submittedName>
</protein>
<dbReference type="CDD" id="cd03529">
    <property type="entry name" value="Rieske_NirD"/>
    <property type="match status" value="1"/>
</dbReference>
<proteinExistence type="predicted"/>
<dbReference type="EMBL" id="LT629746">
    <property type="protein sequence ID" value="SDT34260.1"/>
    <property type="molecule type" value="Genomic_DNA"/>
</dbReference>
<dbReference type="PROSITE" id="PS51300">
    <property type="entry name" value="NIRD"/>
    <property type="match status" value="1"/>
</dbReference>
<reference evidence="9" key="1">
    <citation type="submission" date="2016-10" db="EMBL/GenBank/DDBJ databases">
        <authorList>
            <person name="de Groot N.N."/>
        </authorList>
    </citation>
    <scope>NUCLEOTIDE SEQUENCE [LARGE SCALE GENOMIC DNA]</scope>
    <source>
        <strain evidence="9">BS3782</strain>
    </source>
</reference>
<sequence length="128" mass="13817">MSQSTTQRVEAPATAANAQAWQAVCRQQDLVSNSGVVVWLDGAQVALFYLPQAVGRTLYAIDNHDPQSGANVIGRGLIGSLKGDLVVASPIYKQHFRLEDGSCLEYPEQRLRVWPVRLNAGVVEVAAA</sequence>
<dbReference type="InterPro" id="IPR017941">
    <property type="entry name" value="Rieske_2Fe-2S"/>
</dbReference>
<keyword evidence="3" id="KW-0560">Oxidoreductase</keyword>
<evidence type="ECO:0000256" key="1">
    <source>
        <dbReference type="ARBA" id="ARBA00022714"/>
    </source>
</evidence>
<keyword evidence="4" id="KW-0408">Iron</keyword>
<organism evidence="9 10">
    <name type="scientific">Pseudomonas lini</name>
    <dbReference type="NCBI Taxonomy" id="163011"/>
    <lineage>
        <taxon>Bacteria</taxon>
        <taxon>Pseudomonadati</taxon>
        <taxon>Pseudomonadota</taxon>
        <taxon>Gammaproteobacteria</taxon>
        <taxon>Pseudomonadales</taxon>
        <taxon>Pseudomonadaceae</taxon>
        <taxon>Pseudomonas</taxon>
    </lineage>
</organism>
<reference evidence="10" key="2">
    <citation type="submission" date="2016-10" db="EMBL/GenBank/DDBJ databases">
        <authorList>
            <person name="Varghese N."/>
            <person name="Submissions S."/>
        </authorList>
    </citation>
    <scope>NUCLEOTIDE SEQUENCE [LARGE SCALE GENOMIC DNA]</scope>
    <source>
        <strain evidence="10">BS3782</strain>
    </source>
</reference>
<gene>
    <name evidence="8" type="primary">nirD</name>
    <name evidence="8" type="ORF">F7R14_05920</name>
    <name evidence="9" type="ORF">SAMN04490191_4021</name>
</gene>
<feature type="domain" description="Rieske" evidence="7">
    <location>
        <begin position="22"/>
        <end position="125"/>
    </location>
</feature>
<keyword evidence="5" id="KW-0411">Iron-sulfur</keyword>